<gene>
    <name evidence="2" type="ORF">BXYJ_LOCUS10405</name>
</gene>
<keyword evidence="1" id="KW-0472">Membrane</keyword>
<sequence>MSDKLDAEAFLCYVSALEFVVAIITAILNMYFTLRINQLSTFSPNLRTILTVEAILASILPFLHLATYHIPEHLHSFKDGNYVSGVAFYLLMALHQVVMVVFESKYLLIALERWVAYLARRDYENRGSELAYRLFLINLLIGVPILLFKWTSIWMVFDGAPMDLRLRRTFVLENYNDGLIPSYLGGFVLIFSAIAIFLWLNSQVSNCETYANSLSESYEIRQTKAVLHYVKSLLASFIILICLCGVGLSTIAYLKSVSHLDDDSAEFKIVFTFLYMCLSVYNFIAMLYMIRSFPQLQTVIIKDFPFLDSRGVAVHPAAECDHAEAGRMYFQQLRDAWDTK</sequence>
<feature type="transmembrane region" description="Helical" evidence="1">
    <location>
        <begin position="86"/>
        <end position="109"/>
    </location>
</feature>
<dbReference type="Proteomes" id="UP000659654">
    <property type="component" value="Unassembled WGS sequence"/>
</dbReference>
<evidence type="ECO:0000313" key="4">
    <source>
        <dbReference type="Proteomes" id="UP000659654"/>
    </source>
</evidence>
<dbReference type="Proteomes" id="UP000582659">
    <property type="component" value="Unassembled WGS sequence"/>
</dbReference>
<protein>
    <submittedName>
        <fullName evidence="2">(pine wood nematode) hypothetical protein</fullName>
    </submittedName>
</protein>
<dbReference type="EMBL" id="CAJFDI010000004">
    <property type="protein sequence ID" value="CAD5228359.1"/>
    <property type="molecule type" value="Genomic_DNA"/>
</dbReference>
<keyword evidence="1" id="KW-0812">Transmembrane</keyword>
<keyword evidence="1" id="KW-1133">Transmembrane helix</keyword>
<feature type="transmembrane region" description="Helical" evidence="1">
    <location>
        <begin position="180"/>
        <end position="200"/>
    </location>
</feature>
<dbReference type="AlphaFoldDB" id="A0A1I7RIN3"/>
<reference evidence="5" key="1">
    <citation type="submission" date="2016-11" db="UniProtKB">
        <authorList>
            <consortium name="WormBaseParasite"/>
        </authorList>
    </citation>
    <scope>IDENTIFICATION</scope>
</reference>
<keyword evidence="4" id="KW-1185">Reference proteome</keyword>
<dbReference type="EMBL" id="CAJFCV020000004">
    <property type="protein sequence ID" value="CAG9118942.1"/>
    <property type="molecule type" value="Genomic_DNA"/>
</dbReference>
<evidence type="ECO:0000313" key="3">
    <source>
        <dbReference type="Proteomes" id="UP000095284"/>
    </source>
</evidence>
<feature type="transmembrane region" description="Helical" evidence="1">
    <location>
        <begin position="269"/>
        <end position="290"/>
    </location>
</feature>
<reference evidence="2" key="2">
    <citation type="submission" date="2020-09" db="EMBL/GenBank/DDBJ databases">
        <authorList>
            <person name="Kikuchi T."/>
        </authorList>
    </citation>
    <scope>NUCLEOTIDE SEQUENCE</scope>
    <source>
        <strain evidence="2">Ka4C1</strain>
    </source>
</reference>
<dbReference type="Proteomes" id="UP000095284">
    <property type="component" value="Unplaced"/>
</dbReference>
<feature type="transmembrane region" description="Helical" evidence="1">
    <location>
        <begin position="233"/>
        <end position="254"/>
    </location>
</feature>
<proteinExistence type="predicted"/>
<name>A0A1I7RIN3_BURXY</name>
<dbReference type="SMR" id="A0A1I7RIN3"/>
<evidence type="ECO:0000256" key="1">
    <source>
        <dbReference type="SAM" id="Phobius"/>
    </source>
</evidence>
<feature type="transmembrane region" description="Helical" evidence="1">
    <location>
        <begin position="46"/>
        <end position="66"/>
    </location>
</feature>
<dbReference type="WBParaSite" id="BXY_0056500.1">
    <property type="protein sequence ID" value="BXY_0056500.1"/>
    <property type="gene ID" value="BXY_0056500"/>
</dbReference>
<organism evidence="3 5">
    <name type="scientific">Bursaphelenchus xylophilus</name>
    <name type="common">Pinewood nematode worm</name>
    <name type="synonym">Aphelenchoides xylophilus</name>
    <dbReference type="NCBI Taxonomy" id="6326"/>
    <lineage>
        <taxon>Eukaryota</taxon>
        <taxon>Metazoa</taxon>
        <taxon>Ecdysozoa</taxon>
        <taxon>Nematoda</taxon>
        <taxon>Chromadorea</taxon>
        <taxon>Rhabditida</taxon>
        <taxon>Tylenchina</taxon>
        <taxon>Tylenchomorpha</taxon>
        <taxon>Aphelenchoidea</taxon>
        <taxon>Aphelenchoididae</taxon>
        <taxon>Bursaphelenchus</taxon>
    </lineage>
</organism>
<evidence type="ECO:0000313" key="2">
    <source>
        <dbReference type="EMBL" id="CAD5228359.1"/>
    </source>
</evidence>
<feature type="transmembrane region" description="Helical" evidence="1">
    <location>
        <begin position="13"/>
        <end position="34"/>
    </location>
</feature>
<feature type="transmembrane region" description="Helical" evidence="1">
    <location>
        <begin position="130"/>
        <end position="157"/>
    </location>
</feature>
<evidence type="ECO:0000313" key="5">
    <source>
        <dbReference type="WBParaSite" id="BXY_0056500.1"/>
    </source>
</evidence>
<accession>A0A1I7RIN3</accession>